<protein>
    <submittedName>
        <fullName evidence="1">Uncharacterized protein</fullName>
    </submittedName>
</protein>
<dbReference type="RefSeq" id="YP_008241100.1">
    <property type="nucleotide sequence ID" value="NC_021792.1"/>
</dbReference>
<accession>S0A0A1</accession>
<evidence type="ECO:0000313" key="2">
    <source>
        <dbReference type="Proteomes" id="UP000014727"/>
    </source>
</evidence>
<organism evidence="1 2">
    <name type="scientific">Cellulophaga phage phi46:3</name>
    <dbReference type="NCBI Taxonomy" id="1327985"/>
    <lineage>
        <taxon>Viruses</taxon>
        <taxon>Duplodnaviria</taxon>
        <taxon>Heunggongvirae</taxon>
        <taxon>Uroviricota</taxon>
        <taxon>Caudoviricetes</taxon>
        <taxon>Pachyviridae</taxon>
        <taxon>Bacelvirus</taxon>
        <taxon>Bacelvirus phi46tres</taxon>
    </lineage>
</organism>
<dbReference type="KEGG" id="vg:16797272"/>
<name>S0A0A1_9CAUD</name>
<sequence>MKLSIETSELQGASEYNWIAKVDSVKYDAFKMNYPGSVVYAKTEESAYNQLKDNLEKRAIPL</sequence>
<keyword evidence="2" id="KW-1185">Reference proteome</keyword>
<proteinExistence type="predicted"/>
<dbReference type="Proteomes" id="UP000014727">
    <property type="component" value="Segment"/>
</dbReference>
<dbReference type="GeneID" id="16797272"/>
<gene>
    <name evidence="1" type="ORF">Phi46:3_gp057</name>
</gene>
<reference evidence="1 2" key="1">
    <citation type="journal article" date="2013" name="Proc. Natl. Acad. Sci. U.S.A.">
        <title>Twelve previously unknown phage genera are ubiquitous in global oceans.</title>
        <authorList>
            <person name="Holmfeldt K."/>
            <person name="Solonenko N."/>
            <person name="Shah M."/>
            <person name="Corrier K."/>
            <person name="Riemann L."/>
            <person name="Verberkmoes N.C."/>
            <person name="Sullivan M.B."/>
        </authorList>
    </citation>
    <scope>NUCLEOTIDE SEQUENCE [LARGE SCALE GENOMIC DNA]</scope>
    <source>
        <strain evidence="1">Phi46:3</strain>
    </source>
</reference>
<reference evidence="2" key="2">
    <citation type="submission" date="2013-03" db="EMBL/GenBank/DDBJ databases">
        <title>The Cellulophaga phages: a novel, diverse, and globally ubiquitous model system.</title>
        <authorList>
            <person name="Holmfeldt K."/>
            <person name="Solonenko N."/>
            <person name="Shah M."/>
            <person name="Corrier K."/>
            <person name="Riemann L."/>
            <person name="VerBerkmoes N.C."/>
            <person name="Sullivan M.B."/>
        </authorList>
    </citation>
    <scope>NUCLEOTIDE SEQUENCE [LARGE SCALE GENOMIC DNA]</scope>
</reference>
<dbReference type="EMBL" id="KC821622">
    <property type="protein sequence ID" value="AGO48801.1"/>
    <property type="molecule type" value="Genomic_DNA"/>
</dbReference>
<evidence type="ECO:0000313" key="1">
    <source>
        <dbReference type="EMBL" id="AGO48801.1"/>
    </source>
</evidence>